<evidence type="ECO:0000313" key="4">
    <source>
        <dbReference type="Proteomes" id="UP000284657"/>
    </source>
</evidence>
<sequence length="179" mass="20378">MMDSTPDVRFYVSTSEEVSKTDELYEKLSQCCSTAHDGRGVIEFCDDEARDKVRISRHLLAVGELPACIPTVRHVRGTTYYNAQTEMHLSIMRIREFGIPDRNPADGFLNVRDKVEAEFLLPPLTPERRLLPGFAREFLETGMQFVEFLRTQANMAMPGCAHFELPDDRHLINGKAPSM</sequence>
<evidence type="ECO:0000313" key="1">
    <source>
        <dbReference type="EMBL" id="RLN44196.1"/>
    </source>
</evidence>
<comment type="caution">
    <text evidence="2">The sequence shown here is derived from an EMBL/GenBank/DDBJ whole genome shotgun (WGS) entry which is preliminary data.</text>
</comment>
<dbReference type="EMBL" id="MBDO02000111">
    <property type="protein sequence ID" value="RLN62817.1"/>
    <property type="molecule type" value="Genomic_DNA"/>
</dbReference>
<dbReference type="Proteomes" id="UP000277300">
    <property type="component" value="Unassembled WGS sequence"/>
</dbReference>
<name>A0A3F2RRJ3_9STRA</name>
<proteinExistence type="predicted"/>
<organism evidence="2 3">
    <name type="scientific">Phytophthora kernoviae</name>
    <dbReference type="NCBI Taxonomy" id="325452"/>
    <lineage>
        <taxon>Eukaryota</taxon>
        <taxon>Sar</taxon>
        <taxon>Stramenopiles</taxon>
        <taxon>Oomycota</taxon>
        <taxon>Peronosporomycetes</taxon>
        <taxon>Peronosporales</taxon>
        <taxon>Peronosporaceae</taxon>
        <taxon>Phytophthora</taxon>
    </lineage>
</organism>
<dbReference type="AlphaFoldDB" id="A0A3F2RRJ3"/>
<gene>
    <name evidence="1" type="ORF">BBJ29_003231</name>
    <name evidence="2" type="ORF">BBP00_00004510</name>
</gene>
<reference evidence="3 4" key="1">
    <citation type="submission" date="2018-07" db="EMBL/GenBank/DDBJ databases">
        <title>Genome sequencing of oomycete isolates from Chile give support for New Zealand origin for Phytophthora kernoviae and make available the first Nothophytophthora sp. genome.</title>
        <authorList>
            <person name="Studholme D.J."/>
            <person name="Sanfuentes E."/>
            <person name="Panda P."/>
            <person name="Hill R."/>
            <person name="Sambles C."/>
            <person name="Grant M."/>
            <person name="Williams N.M."/>
            <person name="Mcdougal R.L."/>
        </authorList>
    </citation>
    <scope>NUCLEOTIDE SEQUENCE [LARGE SCALE GENOMIC DNA]</scope>
    <source>
        <strain evidence="2">Chile6</strain>
        <strain evidence="1">Chile7</strain>
    </source>
</reference>
<protein>
    <submittedName>
        <fullName evidence="2">Uncharacterized protein</fullName>
    </submittedName>
</protein>
<dbReference type="EMBL" id="MBAD02002814">
    <property type="protein sequence ID" value="RLN44196.1"/>
    <property type="molecule type" value="Genomic_DNA"/>
</dbReference>
<evidence type="ECO:0000313" key="3">
    <source>
        <dbReference type="Proteomes" id="UP000277300"/>
    </source>
</evidence>
<dbReference type="Proteomes" id="UP000284657">
    <property type="component" value="Unassembled WGS sequence"/>
</dbReference>
<accession>A0A3F2RRJ3</accession>
<evidence type="ECO:0000313" key="2">
    <source>
        <dbReference type="EMBL" id="RLN62817.1"/>
    </source>
</evidence>
<dbReference type="OrthoDB" id="97541at2759"/>